<evidence type="ECO:0000313" key="2">
    <source>
        <dbReference type="Proteomes" id="UP000323506"/>
    </source>
</evidence>
<dbReference type="AlphaFoldDB" id="A0A5D2H9I5"/>
<proteinExistence type="predicted"/>
<gene>
    <name evidence="1" type="ORF">ES288_A02G025500v1</name>
</gene>
<organism evidence="1 2">
    <name type="scientific">Gossypium darwinii</name>
    <name type="common">Darwin's cotton</name>
    <name type="synonym">Gossypium barbadense var. darwinii</name>
    <dbReference type="NCBI Taxonomy" id="34276"/>
    <lineage>
        <taxon>Eukaryota</taxon>
        <taxon>Viridiplantae</taxon>
        <taxon>Streptophyta</taxon>
        <taxon>Embryophyta</taxon>
        <taxon>Tracheophyta</taxon>
        <taxon>Spermatophyta</taxon>
        <taxon>Magnoliopsida</taxon>
        <taxon>eudicotyledons</taxon>
        <taxon>Gunneridae</taxon>
        <taxon>Pentapetalae</taxon>
        <taxon>rosids</taxon>
        <taxon>malvids</taxon>
        <taxon>Malvales</taxon>
        <taxon>Malvaceae</taxon>
        <taxon>Malvoideae</taxon>
        <taxon>Gossypium</taxon>
    </lineage>
</organism>
<accession>A0A5D2H9I5</accession>
<name>A0A5D2H9I5_GOSDA</name>
<reference evidence="1 2" key="1">
    <citation type="submission" date="2019-06" db="EMBL/GenBank/DDBJ databases">
        <title>WGS assembly of Gossypium darwinii.</title>
        <authorList>
            <person name="Chen Z.J."/>
            <person name="Sreedasyam A."/>
            <person name="Ando A."/>
            <person name="Song Q."/>
            <person name="De L."/>
            <person name="Hulse-Kemp A."/>
            <person name="Ding M."/>
            <person name="Ye W."/>
            <person name="Kirkbride R."/>
            <person name="Jenkins J."/>
            <person name="Plott C."/>
            <person name="Lovell J."/>
            <person name="Lin Y.-M."/>
            <person name="Vaughn R."/>
            <person name="Liu B."/>
            <person name="Li W."/>
            <person name="Simpson S."/>
            <person name="Scheffler B."/>
            <person name="Saski C."/>
            <person name="Grover C."/>
            <person name="Hu G."/>
            <person name="Conover J."/>
            <person name="Carlson J."/>
            <person name="Shu S."/>
            <person name="Boston L."/>
            <person name="Williams M."/>
            <person name="Peterson D."/>
            <person name="Mcgee K."/>
            <person name="Jones D."/>
            <person name="Wendel J."/>
            <person name="Stelly D."/>
            <person name="Grimwood J."/>
            <person name="Schmutz J."/>
        </authorList>
    </citation>
    <scope>NUCLEOTIDE SEQUENCE [LARGE SCALE GENOMIC DNA]</scope>
    <source>
        <strain evidence="1">1808015.09</strain>
    </source>
</reference>
<keyword evidence="2" id="KW-1185">Reference proteome</keyword>
<dbReference type="EMBL" id="CM017689">
    <property type="protein sequence ID" value="TYH26894.1"/>
    <property type="molecule type" value="Genomic_DNA"/>
</dbReference>
<dbReference type="Proteomes" id="UP000323506">
    <property type="component" value="Chromosome A02"/>
</dbReference>
<evidence type="ECO:0000313" key="1">
    <source>
        <dbReference type="EMBL" id="TYH26894.1"/>
    </source>
</evidence>
<sequence>MNCTVLRIFVQLRRFNGMMLMKAISDGHWTDCVKRRRCCYSHPLLFQTNISFIFYQSRVGL</sequence>
<protein>
    <submittedName>
        <fullName evidence="1">Uncharacterized protein</fullName>
    </submittedName>
</protein>